<dbReference type="InterPro" id="IPR023210">
    <property type="entry name" value="NADP_OxRdtase_dom"/>
</dbReference>
<dbReference type="CDD" id="cd19080">
    <property type="entry name" value="AKR_AKR9A_9B"/>
    <property type="match status" value="1"/>
</dbReference>
<feature type="domain" description="NADP-dependent oxidoreductase" evidence="2">
    <location>
        <begin position="16"/>
        <end position="299"/>
    </location>
</feature>
<dbReference type="EMBL" id="BAAAZR010000018">
    <property type="protein sequence ID" value="GAA3823028.1"/>
    <property type="molecule type" value="Genomic_DNA"/>
</dbReference>
<accession>A0ABP7INZ1</accession>
<dbReference type="Proteomes" id="UP001500888">
    <property type="component" value="Unassembled WGS sequence"/>
</dbReference>
<dbReference type="PANTHER" id="PTHR43364:SF4">
    <property type="entry name" value="NAD(P)-LINKED OXIDOREDUCTASE SUPERFAMILY PROTEIN"/>
    <property type="match status" value="1"/>
</dbReference>
<reference evidence="4" key="1">
    <citation type="journal article" date="2019" name="Int. J. Syst. Evol. Microbiol.">
        <title>The Global Catalogue of Microorganisms (GCM) 10K type strain sequencing project: providing services to taxonomists for standard genome sequencing and annotation.</title>
        <authorList>
            <consortium name="The Broad Institute Genomics Platform"/>
            <consortium name="The Broad Institute Genome Sequencing Center for Infectious Disease"/>
            <person name="Wu L."/>
            <person name="Ma J."/>
        </authorList>
    </citation>
    <scope>NUCLEOTIDE SEQUENCE [LARGE SCALE GENOMIC DNA]</scope>
    <source>
        <strain evidence="4">JCM 16908</strain>
    </source>
</reference>
<dbReference type="InterPro" id="IPR020471">
    <property type="entry name" value="AKR"/>
</dbReference>
<evidence type="ECO:0000259" key="2">
    <source>
        <dbReference type="Pfam" id="PF00248"/>
    </source>
</evidence>
<evidence type="ECO:0000313" key="3">
    <source>
        <dbReference type="EMBL" id="GAA3823028.1"/>
    </source>
</evidence>
<dbReference type="Gene3D" id="3.20.20.100">
    <property type="entry name" value="NADP-dependent oxidoreductase domain"/>
    <property type="match status" value="1"/>
</dbReference>
<dbReference type="RefSeq" id="WP_344944806.1">
    <property type="nucleotide sequence ID" value="NZ_BAAAZR010000018.1"/>
</dbReference>
<protein>
    <submittedName>
        <fullName evidence="3">Aldo/keto reductase</fullName>
    </submittedName>
</protein>
<sequence>MRHRLLGPTGLRVSELFLGAMTFAGPDEARKMIDLYADAGGNVIDTASAYGDSEEVLGDLLQHRRDRFVLATKYTLSRDATDPNAGGSHRKNLTRSLEASLRRLRTDYIDLFWVHTWDQHTPIEETMRALDDAVRAGKVLYVGASNLPAWLVSRANTLAEWRDWTPFAGVQVPYSLLKRDIERELLPMAEAYGMTVATYGALAGGVLSGKFTSHGDAPTGTRINPASLTPRDHQAARAVQEVAEELGVTASQVAIAWARTRSHAVHPIIGSRDVTQLKDNLGTLDVTLPVDAVGHLDSAVKFDPGYPTDINTGARPWVFGDGEARLEGRIHLAGRSLAMPQ</sequence>
<dbReference type="InterPro" id="IPR036812">
    <property type="entry name" value="NAD(P)_OxRdtase_dom_sf"/>
</dbReference>
<gene>
    <name evidence="3" type="ORF">GCM10022226_49420</name>
</gene>
<name>A0ABP7INZ1_9ACTN</name>
<dbReference type="PRINTS" id="PR00069">
    <property type="entry name" value="ALDKETRDTASE"/>
</dbReference>
<dbReference type="Pfam" id="PF00248">
    <property type="entry name" value="Aldo_ket_red"/>
    <property type="match status" value="1"/>
</dbReference>
<dbReference type="InterPro" id="IPR050523">
    <property type="entry name" value="AKR_Detox_Biosynth"/>
</dbReference>
<comment type="caution">
    <text evidence="3">The sequence shown here is derived from an EMBL/GenBank/DDBJ whole genome shotgun (WGS) entry which is preliminary data.</text>
</comment>
<evidence type="ECO:0000256" key="1">
    <source>
        <dbReference type="ARBA" id="ARBA00023002"/>
    </source>
</evidence>
<organism evidence="3 4">
    <name type="scientific">Sphaerisporangium flaviroseum</name>
    <dbReference type="NCBI Taxonomy" id="509199"/>
    <lineage>
        <taxon>Bacteria</taxon>
        <taxon>Bacillati</taxon>
        <taxon>Actinomycetota</taxon>
        <taxon>Actinomycetes</taxon>
        <taxon>Streptosporangiales</taxon>
        <taxon>Streptosporangiaceae</taxon>
        <taxon>Sphaerisporangium</taxon>
    </lineage>
</organism>
<proteinExistence type="predicted"/>
<dbReference type="SUPFAM" id="SSF51430">
    <property type="entry name" value="NAD(P)-linked oxidoreductase"/>
    <property type="match status" value="1"/>
</dbReference>
<evidence type="ECO:0000313" key="4">
    <source>
        <dbReference type="Proteomes" id="UP001500888"/>
    </source>
</evidence>
<dbReference type="PANTHER" id="PTHR43364">
    <property type="entry name" value="NADH-SPECIFIC METHYLGLYOXAL REDUCTASE-RELATED"/>
    <property type="match status" value="1"/>
</dbReference>
<keyword evidence="1" id="KW-0560">Oxidoreductase</keyword>
<keyword evidence="4" id="KW-1185">Reference proteome</keyword>